<feature type="transmembrane region" description="Helical" evidence="1">
    <location>
        <begin position="94"/>
        <end position="114"/>
    </location>
</feature>
<dbReference type="GO" id="GO:0016020">
    <property type="term" value="C:membrane"/>
    <property type="evidence" value="ECO:0007669"/>
    <property type="project" value="InterPro"/>
</dbReference>
<feature type="transmembrane region" description="Helical" evidence="1">
    <location>
        <begin position="33"/>
        <end position="53"/>
    </location>
</feature>
<dbReference type="InterPro" id="IPR037185">
    <property type="entry name" value="EmrE-like"/>
</dbReference>
<keyword evidence="1" id="KW-1133">Transmembrane helix</keyword>
<evidence type="ECO:0000313" key="4">
    <source>
        <dbReference type="Proteomes" id="UP000073604"/>
    </source>
</evidence>
<keyword evidence="1" id="KW-0472">Membrane</keyword>
<feature type="transmembrane region" description="Helical" evidence="1">
    <location>
        <begin position="65"/>
        <end position="87"/>
    </location>
</feature>
<dbReference type="OrthoDB" id="102102at2157"/>
<dbReference type="SUPFAM" id="SSF103481">
    <property type="entry name" value="Multidrug resistance efflux transporter EmrE"/>
    <property type="match status" value="1"/>
</dbReference>
<gene>
    <name evidence="3" type="ORF">A0127_04400</name>
</gene>
<name>A0A142CXL1_9EURY</name>
<dbReference type="STRING" id="53952.A0127_04400"/>
<evidence type="ECO:0000259" key="2">
    <source>
        <dbReference type="Pfam" id="PF00892"/>
    </source>
</evidence>
<evidence type="ECO:0000313" key="3">
    <source>
        <dbReference type="EMBL" id="AMQ19513.1"/>
    </source>
</evidence>
<dbReference type="PANTHER" id="PTHR22911">
    <property type="entry name" value="ACYL-MALONYL CONDENSING ENZYME-RELATED"/>
    <property type="match status" value="1"/>
</dbReference>
<evidence type="ECO:0000256" key="1">
    <source>
        <dbReference type="SAM" id="Phobius"/>
    </source>
</evidence>
<keyword evidence="1" id="KW-0812">Transmembrane</keyword>
<dbReference type="KEGG" id="tpep:A0127_04400"/>
<dbReference type="Pfam" id="PF00892">
    <property type="entry name" value="EamA"/>
    <property type="match status" value="1"/>
</dbReference>
<feature type="transmembrane region" description="Helical" evidence="1">
    <location>
        <begin position="120"/>
        <end position="137"/>
    </location>
</feature>
<feature type="transmembrane region" description="Helical" evidence="1">
    <location>
        <begin position="6"/>
        <end position="26"/>
    </location>
</feature>
<protein>
    <recommendedName>
        <fullName evidence="2">EamA domain-containing protein</fullName>
    </recommendedName>
</protein>
<keyword evidence="4" id="KW-1185">Reference proteome</keyword>
<dbReference type="AlphaFoldDB" id="A0A142CXL1"/>
<dbReference type="PANTHER" id="PTHR22911:SF137">
    <property type="entry name" value="SOLUTE CARRIER FAMILY 35 MEMBER G2-RELATED"/>
    <property type="match status" value="1"/>
</dbReference>
<dbReference type="EMBL" id="CP014750">
    <property type="protein sequence ID" value="AMQ19513.1"/>
    <property type="molecule type" value="Genomic_DNA"/>
</dbReference>
<dbReference type="Proteomes" id="UP000073604">
    <property type="component" value="Chromosome"/>
</dbReference>
<sequence>MPLYIFYALLAAFFAALVPIFGKLGLRDVDSTVATVIRAFIMFAFLFLVATATGKTNTAGFDHRALLFVTLSGVAGALSWLFYFMAIKNGRTTAVIAIDKMSVALAMILASLVLGERMDFKTAVGAVLIVLGALLVSL</sequence>
<proteinExistence type="predicted"/>
<accession>A0A142CXL1</accession>
<feature type="domain" description="EamA" evidence="2">
    <location>
        <begin position="4"/>
        <end position="137"/>
    </location>
</feature>
<reference evidence="4" key="1">
    <citation type="submission" date="2016-03" db="EMBL/GenBank/DDBJ databases">
        <authorList>
            <person name="Oger P.M."/>
        </authorList>
    </citation>
    <scope>NUCLEOTIDE SEQUENCE [LARGE SCALE GENOMIC DNA]</scope>
    <source>
        <strain evidence="4">OG-1</strain>
    </source>
</reference>
<dbReference type="Gene3D" id="1.10.3730.20">
    <property type="match status" value="1"/>
</dbReference>
<dbReference type="InterPro" id="IPR000620">
    <property type="entry name" value="EamA_dom"/>
</dbReference>
<organism evidence="3 4">
    <name type="scientific">Thermococcus peptonophilus</name>
    <dbReference type="NCBI Taxonomy" id="53952"/>
    <lineage>
        <taxon>Archaea</taxon>
        <taxon>Methanobacteriati</taxon>
        <taxon>Methanobacteriota</taxon>
        <taxon>Thermococci</taxon>
        <taxon>Thermococcales</taxon>
        <taxon>Thermococcaceae</taxon>
        <taxon>Thermococcus</taxon>
    </lineage>
</organism>